<organism evidence="1 2">
    <name type="scientific">Paragonimus westermani</name>
    <dbReference type="NCBI Taxonomy" id="34504"/>
    <lineage>
        <taxon>Eukaryota</taxon>
        <taxon>Metazoa</taxon>
        <taxon>Spiralia</taxon>
        <taxon>Lophotrochozoa</taxon>
        <taxon>Platyhelminthes</taxon>
        <taxon>Trematoda</taxon>
        <taxon>Digenea</taxon>
        <taxon>Plagiorchiida</taxon>
        <taxon>Troglotremata</taxon>
        <taxon>Troglotrematidae</taxon>
        <taxon>Paragonimus</taxon>
    </lineage>
</organism>
<gene>
    <name evidence="1" type="ORF">P879_02203</name>
</gene>
<accession>A0A8T0DW48</accession>
<comment type="caution">
    <text evidence="1">The sequence shown here is derived from an EMBL/GenBank/DDBJ whole genome shotgun (WGS) entry which is preliminary data.</text>
</comment>
<dbReference type="Proteomes" id="UP000699462">
    <property type="component" value="Unassembled WGS sequence"/>
</dbReference>
<evidence type="ECO:0000313" key="2">
    <source>
        <dbReference type="Proteomes" id="UP000699462"/>
    </source>
</evidence>
<evidence type="ECO:0000313" key="1">
    <source>
        <dbReference type="EMBL" id="KAF8571963.1"/>
    </source>
</evidence>
<proteinExistence type="predicted"/>
<dbReference type="EMBL" id="JTDF01000239">
    <property type="protein sequence ID" value="KAF8571963.1"/>
    <property type="molecule type" value="Genomic_DNA"/>
</dbReference>
<name>A0A8T0DW48_9TREM</name>
<sequence>MLLSKLSKIGKKDQPSDLPKYAEQLEHTVEDVRRLAADLNKGLQQHVLFSKRNVSCAVSGAIMRSNPACVKLHHP</sequence>
<keyword evidence="2" id="KW-1185">Reference proteome</keyword>
<protein>
    <submittedName>
        <fullName evidence="1">Uncharacterized protein</fullName>
    </submittedName>
</protein>
<dbReference type="OrthoDB" id="19923at2759"/>
<reference evidence="1 2" key="1">
    <citation type="submission" date="2019-07" db="EMBL/GenBank/DDBJ databases">
        <title>Annotation for the trematode Paragonimus westermani.</title>
        <authorList>
            <person name="Choi Y.-J."/>
        </authorList>
    </citation>
    <scope>NUCLEOTIDE SEQUENCE [LARGE SCALE GENOMIC DNA]</scope>
    <source>
        <strain evidence="1">180907_Pwestermani</strain>
    </source>
</reference>
<dbReference type="AlphaFoldDB" id="A0A8T0DW48"/>